<dbReference type="InterPro" id="IPR015018">
    <property type="entry name" value="DUF1905"/>
</dbReference>
<keyword evidence="2" id="KW-1185">Reference proteome</keyword>
<organism evidence="1 2">
    <name type="scientific">Amycolatopsis halotolerans</name>
    <dbReference type="NCBI Taxonomy" id="330083"/>
    <lineage>
        <taxon>Bacteria</taxon>
        <taxon>Bacillati</taxon>
        <taxon>Actinomycetota</taxon>
        <taxon>Actinomycetes</taxon>
        <taxon>Pseudonocardiales</taxon>
        <taxon>Pseudonocardiaceae</taxon>
        <taxon>Amycolatopsis</taxon>
    </lineage>
</organism>
<evidence type="ECO:0000313" key="1">
    <source>
        <dbReference type="EMBL" id="MFC3514080.1"/>
    </source>
</evidence>
<dbReference type="InterPro" id="IPR037079">
    <property type="entry name" value="AF2212/PG0164-like_sf"/>
</dbReference>
<comment type="caution">
    <text evidence="1">The sequence shown here is derived from an EMBL/GenBank/DDBJ whole genome shotgun (WGS) entry which is preliminary data.</text>
</comment>
<dbReference type="Proteomes" id="UP001595764">
    <property type="component" value="Unassembled WGS sequence"/>
</dbReference>
<dbReference type="RefSeq" id="WP_377873752.1">
    <property type="nucleotide sequence ID" value="NZ_JBHMAY010000059.1"/>
</dbReference>
<accession>A0ABV7QL69</accession>
<dbReference type="Pfam" id="PF08922">
    <property type="entry name" value="DUF1905"/>
    <property type="match status" value="1"/>
</dbReference>
<dbReference type="SUPFAM" id="SSF141694">
    <property type="entry name" value="AF2212/PG0164-like"/>
    <property type="match status" value="1"/>
</dbReference>
<dbReference type="EMBL" id="JBHRWI010000033">
    <property type="protein sequence ID" value="MFC3514080.1"/>
    <property type="molecule type" value="Genomic_DNA"/>
</dbReference>
<sequence length="73" mass="7815">MDLGRAADRELGGPSRGFGSMRVQVGVGATTWRASVFPDSTRGYVLPVKRAVREAEKLDPGDVARVTVTVLDL</sequence>
<proteinExistence type="predicted"/>
<evidence type="ECO:0000313" key="2">
    <source>
        <dbReference type="Proteomes" id="UP001595764"/>
    </source>
</evidence>
<name>A0ABV7QL69_9PSEU</name>
<reference evidence="2" key="1">
    <citation type="journal article" date="2019" name="Int. J. Syst. Evol. Microbiol.">
        <title>The Global Catalogue of Microorganisms (GCM) 10K type strain sequencing project: providing services to taxonomists for standard genome sequencing and annotation.</title>
        <authorList>
            <consortium name="The Broad Institute Genomics Platform"/>
            <consortium name="The Broad Institute Genome Sequencing Center for Infectious Disease"/>
            <person name="Wu L."/>
            <person name="Ma J."/>
        </authorList>
    </citation>
    <scope>NUCLEOTIDE SEQUENCE [LARGE SCALE GENOMIC DNA]</scope>
    <source>
        <strain evidence="2">CGMCC 4.7682</strain>
    </source>
</reference>
<gene>
    <name evidence="1" type="ORF">ACFORO_28205</name>
</gene>
<protein>
    <submittedName>
        <fullName evidence="1">DUF1905 domain-containing protein</fullName>
    </submittedName>
</protein>
<dbReference type="Gene3D" id="2.40.30.100">
    <property type="entry name" value="AF2212/PG0164-like"/>
    <property type="match status" value="1"/>
</dbReference>